<keyword evidence="1" id="KW-1133">Transmembrane helix</keyword>
<feature type="domain" description="PepSY" evidence="2">
    <location>
        <begin position="130"/>
        <end position="187"/>
    </location>
</feature>
<comment type="caution">
    <text evidence="3">The sequence shown here is derived from an EMBL/GenBank/DDBJ whole genome shotgun (WGS) entry which is preliminary data.</text>
</comment>
<organism evidence="3 4">
    <name type="scientific">Virgibacillus dokdonensis</name>
    <dbReference type="NCBI Taxonomy" id="302167"/>
    <lineage>
        <taxon>Bacteria</taxon>
        <taxon>Bacillati</taxon>
        <taxon>Bacillota</taxon>
        <taxon>Bacilli</taxon>
        <taxon>Bacillales</taxon>
        <taxon>Bacillaceae</taxon>
        <taxon>Virgibacillus</taxon>
    </lineage>
</organism>
<protein>
    <recommendedName>
        <fullName evidence="2">PepSY domain-containing protein</fullName>
    </recommendedName>
</protein>
<name>A0A3E0WL07_9BACI</name>
<evidence type="ECO:0000313" key="4">
    <source>
        <dbReference type="Proteomes" id="UP000256488"/>
    </source>
</evidence>
<dbReference type="EMBL" id="NFZX01000033">
    <property type="protein sequence ID" value="RFA33644.1"/>
    <property type="molecule type" value="Genomic_DNA"/>
</dbReference>
<dbReference type="Pfam" id="PF03413">
    <property type="entry name" value="PepSY"/>
    <property type="match status" value="2"/>
</dbReference>
<feature type="domain" description="PepSY" evidence="2">
    <location>
        <begin position="48"/>
        <end position="104"/>
    </location>
</feature>
<evidence type="ECO:0000259" key="2">
    <source>
        <dbReference type="Pfam" id="PF03413"/>
    </source>
</evidence>
<dbReference type="InterPro" id="IPR025711">
    <property type="entry name" value="PepSY"/>
</dbReference>
<sequence>MVMIELTTNKEWISLKKKLGIIIGTIAGAGILGTGVYYSNADEATPKLDGDKIKSMVQEQYDGQITEFELETDRHKAVYEVEVINKNTEYDLELDGDSGEVLKENKKEIDQTKNGNSEQAQINAAKEKLISMEKAKSIAEKQFDGKVMSMELDGDDNQFIYEIELRNGKKEAEFEIHAESGEILKQEIETEDDQD</sequence>
<dbReference type="Gene3D" id="3.10.450.40">
    <property type="match status" value="2"/>
</dbReference>
<gene>
    <name evidence="3" type="ORF">CAI16_13880</name>
</gene>
<accession>A0A3E0WL07</accession>
<evidence type="ECO:0000313" key="3">
    <source>
        <dbReference type="EMBL" id="RFA33644.1"/>
    </source>
</evidence>
<reference evidence="3 4" key="1">
    <citation type="submission" date="2017-05" db="EMBL/GenBank/DDBJ databases">
        <title>Virgibacillus sp. AK90 isolated from a saltern of Kakinada, India.</title>
        <authorList>
            <person name="Gupta V."/>
            <person name="Sidhu C."/>
            <person name="Korpole S."/>
            <person name="Pinnaka A.K."/>
        </authorList>
    </citation>
    <scope>NUCLEOTIDE SEQUENCE [LARGE SCALE GENOMIC DNA]</scope>
    <source>
        <strain evidence="3 4">AK90</strain>
    </source>
</reference>
<dbReference type="AlphaFoldDB" id="A0A3E0WL07"/>
<keyword evidence="1" id="KW-0812">Transmembrane</keyword>
<dbReference type="Proteomes" id="UP000256488">
    <property type="component" value="Unassembled WGS sequence"/>
</dbReference>
<evidence type="ECO:0000256" key="1">
    <source>
        <dbReference type="SAM" id="Phobius"/>
    </source>
</evidence>
<proteinExistence type="predicted"/>
<keyword evidence="1" id="KW-0472">Membrane</keyword>
<feature type="transmembrane region" description="Helical" evidence="1">
    <location>
        <begin position="20"/>
        <end position="38"/>
    </location>
</feature>